<feature type="transmembrane region" description="Helical" evidence="1">
    <location>
        <begin position="33"/>
        <end position="61"/>
    </location>
</feature>
<gene>
    <name evidence="2" type="ORF">GSMUA_306950.1</name>
</gene>
<dbReference type="AlphaFoldDB" id="A0A804KT92"/>
<keyword evidence="1" id="KW-0472">Membrane</keyword>
<sequence length="177" mass="20168">MRFIIPPHHYNCTERSENRVHNYGESALHAVRIITGIVFLLVIIVVISLPPFTCLGSPFPVRPVNNPGQQRIPRRTRFSPLRSPLIFSFFLLGCFPPFASQRPPFATRDTHPPVVIKQSPIDGRLRGREVQQPKAVGRLQRELRLSPSSSSSSSLVFPCNRSRWCWLDQDQQLMAES</sequence>
<protein>
    <submittedName>
        <fullName evidence="2">(wild Malaysian banana) hypothetical protein</fullName>
    </submittedName>
</protein>
<dbReference type="InParanoid" id="A0A804KT92"/>
<keyword evidence="1" id="KW-1133">Transmembrane helix</keyword>
<reference evidence="2" key="1">
    <citation type="submission" date="2021-03" db="EMBL/GenBank/DDBJ databases">
        <authorList>
            <consortium name="Genoscope - CEA"/>
            <person name="William W."/>
        </authorList>
    </citation>
    <scope>NUCLEOTIDE SEQUENCE</scope>
    <source>
        <strain evidence="2">Doubled-haploid Pahang</strain>
    </source>
</reference>
<keyword evidence="4" id="KW-1185">Reference proteome</keyword>
<dbReference type="Proteomes" id="UP000012960">
    <property type="component" value="Unplaced"/>
</dbReference>
<evidence type="ECO:0000256" key="1">
    <source>
        <dbReference type="SAM" id="Phobius"/>
    </source>
</evidence>
<evidence type="ECO:0000313" key="2">
    <source>
        <dbReference type="EMBL" id="CAG1852469.1"/>
    </source>
</evidence>
<accession>A0A804KT92</accession>
<reference evidence="3" key="2">
    <citation type="submission" date="2021-05" db="UniProtKB">
        <authorList>
            <consortium name="EnsemblPlants"/>
        </authorList>
    </citation>
    <scope>IDENTIFICATION</scope>
    <source>
        <strain evidence="3">subsp. malaccensis</strain>
    </source>
</reference>
<dbReference type="EnsemblPlants" id="Ma10_t06420.1">
    <property type="protein sequence ID" value="Ma10_p06420.1"/>
    <property type="gene ID" value="Ma10_g06420"/>
</dbReference>
<keyword evidence="1" id="KW-0812">Transmembrane</keyword>
<evidence type="ECO:0000313" key="3">
    <source>
        <dbReference type="EnsemblPlants" id="Ma10_p06420.1"/>
    </source>
</evidence>
<dbReference type="Gramene" id="Ma10_t06420.1">
    <property type="protein sequence ID" value="Ma10_p06420.1"/>
    <property type="gene ID" value="Ma10_g06420"/>
</dbReference>
<name>A0A804KT92_MUSAM</name>
<dbReference type="EMBL" id="HG996476">
    <property type="protein sequence ID" value="CAG1852469.1"/>
    <property type="molecule type" value="Genomic_DNA"/>
</dbReference>
<organism evidence="3 4">
    <name type="scientific">Musa acuminata subsp. malaccensis</name>
    <name type="common">Wild banana</name>
    <name type="synonym">Musa malaccensis</name>
    <dbReference type="NCBI Taxonomy" id="214687"/>
    <lineage>
        <taxon>Eukaryota</taxon>
        <taxon>Viridiplantae</taxon>
        <taxon>Streptophyta</taxon>
        <taxon>Embryophyta</taxon>
        <taxon>Tracheophyta</taxon>
        <taxon>Spermatophyta</taxon>
        <taxon>Magnoliopsida</taxon>
        <taxon>Liliopsida</taxon>
        <taxon>Zingiberales</taxon>
        <taxon>Musaceae</taxon>
        <taxon>Musa</taxon>
    </lineage>
</organism>
<evidence type="ECO:0000313" key="4">
    <source>
        <dbReference type="Proteomes" id="UP000012960"/>
    </source>
</evidence>
<proteinExistence type="predicted"/>